<dbReference type="InterPro" id="IPR028978">
    <property type="entry name" value="Chorismate_lyase_/UTRA_dom_sf"/>
</dbReference>
<dbReference type="Proteomes" id="UP000184241">
    <property type="component" value="Unassembled WGS sequence"/>
</dbReference>
<dbReference type="SUPFAM" id="SSF64288">
    <property type="entry name" value="Chorismate lyase-like"/>
    <property type="match status" value="1"/>
</dbReference>
<sequence>MKLDYSNKAAPLYHQIKEFLLNKIKNNKYKVGDKLPSELVLTEAFKVSRVTVRKAFDELLKEGYIKKQRGKGAIVIQNEIKTPSSKIGDYLETLNLDPWDRRKMIGIEVIKSSSKISDMMNLERGQEVKRIGITIYSVQTPVSYSETYLLNEIKIPNDYKEFAGELHDILENYNDIIISKIIDYIKIVKVNKTISDILKVEENSQIIKKTRTSYDDKGRVFEYTVSFTRCDRWELTVEVLPQLKS</sequence>
<dbReference type="InterPro" id="IPR050679">
    <property type="entry name" value="Bact_HTH_transcr_reg"/>
</dbReference>
<dbReference type="SMART" id="SM00866">
    <property type="entry name" value="UTRA"/>
    <property type="match status" value="1"/>
</dbReference>
<proteinExistence type="predicted"/>
<dbReference type="Gene3D" id="1.10.10.10">
    <property type="entry name" value="Winged helix-like DNA-binding domain superfamily/Winged helix DNA-binding domain"/>
    <property type="match status" value="1"/>
</dbReference>
<dbReference type="PROSITE" id="PS50949">
    <property type="entry name" value="HTH_GNTR"/>
    <property type="match status" value="1"/>
</dbReference>
<evidence type="ECO:0000256" key="1">
    <source>
        <dbReference type="ARBA" id="ARBA00023015"/>
    </source>
</evidence>
<dbReference type="FunFam" id="1.10.10.10:FF:000079">
    <property type="entry name" value="GntR family transcriptional regulator"/>
    <property type="match status" value="1"/>
</dbReference>
<dbReference type="Pfam" id="PF07702">
    <property type="entry name" value="UTRA"/>
    <property type="match status" value="1"/>
</dbReference>
<dbReference type="AlphaFoldDB" id="A0A1M5WVU6"/>
<dbReference type="CDD" id="cd07377">
    <property type="entry name" value="WHTH_GntR"/>
    <property type="match status" value="1"/>
</dbReference>
<dbReference type="SMART" id="SM00345">
    <property type="entry name" value="HTH_GNTR"/>
    <property type="match status" value="1"/>
</dbReference>
<dbReference type="Gene3D" id="3.40.1410.10">
    <property type="entry name" value="Chorismate lyase-like"/>
    <property type="match status" value="1"/>
</dbReference>
<dbReference type="PANTHER" id="PTHR44846:SF1">
    <property type="entry name" value="MANNOSYL-D-GLYCERATE TRANSPORT_METABOLISM SYSTEM REPRESSOR MNGR-RELATED"/>
    <property type="match status" value="1"/>
</dbReference>
<dbReference type="GO" id="GO:0045892">
    <property type="term" value="P:negative regulation of DNA-templated transcription"/>
    <property type="evidence" value="ECO:0007669"/>
    <property type="project" value="TreeGrafter"/>
</dbReference>
<keyword evidence="2" id="KW-0238">DNA-binding</keyword>
<reference evidence="5 6" key="1">
    <citation type="submission" date="2016-11" db="EMBL/GenBank/DDBJ databases">
        <authorList>
            <person name="Jaros S."/>
            <person name="Januszkiewicz K."/>
            <person name="Wedrychowicz H."/>
        </authorList>
    </citation>
    <scope>NUCLEOTIDE SEQUENCE [LARGE SCALE GENOMIC DNA]</scope>
    <source>
        <strain evidence="5 6">DSM 6191</strain>
    </source>
</reference>
<name>A0A1M5WVU6_9CLOT</name>
<dbReference type="SUPFAM" id="SSF46785">
    <property type="entry name" value="Winged helix' DNA-binding domain"/>
    <property type="match status" value="1"/>
</dbReference>
<keyword evidence="1" id="KW-0805">Transcription regulation</keyword>
<evidence type="ECO:0000256" key="3">
    <source>
        <dbReference type="ARBA" id="ARBA00023163"/>
    </source>
</evidence>
<dbReference type="RefSeq" id="WP_073017833.1">
    <property type="nucleotide sequence ID" value="NZ_FQXU01000004.1"/>
</dbReference>
<dbReference type="GO" id="GO:0003677">
    <property type="term" value="F:DNA binding"/>
    <property type="evidence" value="ECO:0007669"/>
    <property type="project" value="UniProtKB-KW"/>
</dbReference>
<dbReference type="PRINTS" id="PR00035">
    <property type="entry name" value="HTHGNTR"/>
</dbReference>
<dbReference type="GO" id="GO:0003700">
    <property type="term" value="F:DNA-binding transcription factor activity"/>
    <property type="evidence" value="ECO:0007669"/>
    <property type="project" value="InterPro"/>
</dbReference>
<organism evidence="5 6">
    <name type="scientific">Clostridium intestinale DSM 6191</name>
    <dbReference type="NCBI Taxonomy" id="1121320"/>
    <lineage>
        <taxon>Bacteria</taxon>
        <taxon>Bacillati</taxon>
        <taxon>Bacillota</taxon>
        <taxon>Clostridia</taxon>
        <taxon>Eubacteriales</taxon>
        <taxon>Clostridiaceae</taxon>
        <taxon>Clostridium</taxon>
    </lineage>
</organism>
<gene>
    <name evidence="5" type="ORF">SAMN02745941_01284</name>
</gene>
<evidence type="ECO:0000256" key="2">
    <source>
        <dbReference type="ARBA" id="ARBA00023125"/>
    </source>
</evidence>
<keyword evidence="3" id="KW-0804">Transcription</keyword>
<dbReference type="EMBL" id="FQXU01000004">
    <property type="protein sequence ID" value="SHH91601.1"/>
    <property type="molecule type" value="Genomic_DNA"/>
</dbReference>
<dbReference type="InterPro" id="IPR036390">
    <property type="entry name" value="WH_DNA-bd_sf"/>
</dbReference>
<evidence type="ECO:0000313" key="5">
    <source>
        <dbReference type="EMBL" id="SHH91601.1"/>
    </source>
</evidence>
<protein>
    <submittedName>
        <fullName evidence="5">GntR family transcriptional regulator</fullName>
    </submittedName>
</protein>
<dbReference type="PANTHER" id="PTHR44846">
    <property type="entry name" value="MANNOSYL-D-GLYCERATE TRANSPORT/METABOLISM SYSTEM REPRESSOR MNGR-RELATED"/>
    <property type="match status" value="1"/>
</dbReference>
<evidence type="ECO:0000259" key="4">
    <source>
        <dbReference type="PROSITE" id="PS50949"/>
    </source>
</evidence>
<accession>A0A1M5WVU6</accession>
<feature type="domain" description="HTH gntR-type" evidence="4">
    <location>
        <begin position="10"/>
        <end position="78"/>
    </location>
</feature>
<dbReference type="InterPro" id="IPR011663">
    <property type="entry name" value="UTRA"/>
</dbReference>
<dbReference type="InterPro" id="IPR036388">
    <property type="entry name" value="WH-like_DNA-bd_sf"/>
</dbReference>
<dbReference type="InterPro" id="IPR000524">
    <property type="entry name" value="Tscrpt_reg_HTH_GntR"/>
</dbReference>
<evidence type="ECO:0000313" key="6">
    <source>
        <dbReference type="Proteomes" id="UP000184241"/>
    </source>
</evidence>
<dbReference type="Pfam" id="PF00392">
    <property type="entry name" value="GntR"/>
    <property type="match status" value="1"/>
</dbReference>